<name>A0A5C5S0Q8_9ACTN</name>
<organism evidence="1 2">
    <name type="scientific">Tsukamurella conjunctivitidis</name>
    <dbReference type="NCBI Taxonomy" id="2592068"/>
    <lineage>
        <taxon>Bacteria</taxon>
        <taxon>Bacillati</taxon>
        <taxon>Actinomycetota</taxon>
        <taxon>Actinomycetes</taxon>
        <taxon>Mycobacteriales</taxon>
        <taxon>Tsukamurellaceae</taxon>
        <taxon>Tsukamurella</taxon>
    </lineage>
</organism>
<sequence>MGITQYSPRAYVVGADVTVTATAPILAGRLVAVGSTSAEGNLTGQHAAAAAPAVLGVAWNDCPTGSQVAIATAGIVRLTASAPVTAGTLVAATADGKVAPAGANPPIGYAVTSGAADGSVHVKLK</sequence>
<dbReference type="Proteomes" id="UP000319375">
    <property type="component" value="Unassembled WGS sequence"/>
</dbReference>
<gene>
    <name evidence="1" type="ORF">FK530_09285</name>
</gene>
<keyword evidence="2" id="KW-1185">Reference proteome</keyword>
<dbReference type="RefSeq" id="WP_146486738.1">
    <property type="nucleotide sequence ID" value="NZ_VIGX01000004.1"/>
</dbReference>
<dbReference type="InterPro" id="IPR011231">
    <property type="entry name" value="Phage_VT1-Sakai_H0018"/>
</dbReference>
<evidence type="ECO:0000313" key="1">
    <source>
        <dbReference type="EMBL" id="TWS29007.1"/>
    </source>
</evidence>
<accession>A0A5C5S0Q8</accession>
<proteinExistence type="predicted"/>
<comment type="caution">
    <text evidence="1">The sequence shown here is derived from an EMBL/GenBank/DDBJ whole genome shotgun (WGS) entry which is preliminary data.</text>
</comment>
<dbReference type="EMBL" id="VIGX01000004">
    <property type="protein sequence ID" value="TWS29007.1"/>
    <property type="molecule type" value="Genomic_DNA"/>
</dbReference>
<reference evidence="1 2" key="1">
    <citation type="submission" date="2019-06" db="EMBL/GenBank/DDBJ databases">
        <title>Tsukamurella conjunctivitidis sp. nov., Tsukamurella assacharolytica sp. nov. and Tsukamurella sputae sp. nov. isolated from patients with conjunctivitis, bacteraemia (lymphoma) and respiratory infection (sputum) in Hong Kong.</title>
        <authorList>
            <person name="Teng J.L.L."/>
            <person name="Lee H.H."/>
            <person name="Fong J.Y.H."/>
            <person name="Fok K.M.N."/>
            <person name="Lau S.K.P."/>
            <person name="Woo P.C.Y."/>
        </authorList>
    </citation>
    <scope>NUCLEOTIDE SEQUENCE [LARGE SCALE GENOMIC DNA]</scope>
    <source>
        <strain evidence="1 2">HKU72</strain>
    </source>
</reference>
<dbReference type="AlphaFoldDB" id="A0A5C5S0Q8"/>
<evidence type="ECO:0000313" key="2">
    <source>
        <dbReference type="Proteomes" id="UP000319375"/>
    </source>
</evidence>
<protein>
    <submittedName>
        <fullName evidence="1">DUF2190 family protein</fullName>
    </submittedName>
</protein>
<dbReference type="Pfam" id="PF09956">
    <property type="entry name" value="Phage_cement_2"/>
    <property type="match status" value="1"/>
</dbReference>